<dbReference type="InterPro" id="IPR052517">
    <property type="entry name" value="GlcG_carb_metab_protein"/>
</dbReference>
<dbReference type="Pfam" id="PF03928">
    <property type="entry name" value="HbpS-like"/>
    <property type="match status" value="1"/>
</dbReference>
<dbReference type="Proteomes" id="UP000785200">
    <property type="component" value="Unassembled WGS sequence"/>
</dbReference>
<proteinExistence type="predicted"/>
<evidence type="ECO:0000313" key="2">
    <source>
        <dbReference type="Proteomes" id="UP000785200"/>
    </source>
</evidence>
<gene>
    <name evidence="1" type="ORF">D0Z07_3396</name>
</gene>
<dbReference type="EMBL" id="VNKQ01000006">
    <property type="protein sequence ID" value="KAG0650105.1"/>
    <property type="molecule type" value="Genomic_DNA"/>
</dbReference>
<name>A0A9P6VLB1_9HELO</name>
<protein>
    <submittedName>
        <fullName evidence="1">KDa in dhaT-dhaS intergenic region</fullName>
    </submittedName>
</protein>
<keyword evidence="2" id="KW-1185">Reference proteome</keyword>
<dbReference type="SUPFAM" id="SSF143744">
    <property type="entry name" value="GlcG-like"/>
    <property type="match status" value="1"/>
</dbReference>
<organism evidence="1 2">
    <name type="scientific">Hyphodiscus hymeniophilus</name>
    <dbReference type="NCBI Taxonomy" id="353542"/>
    <lineage>
        <taxon>Eukaryota</taxon>
        <taxon>Fungi</taxon>
        <taxon>Dikarya</taxon>
        <taxon>Ascomycota</taxon>
        <taxon>Pezizomycotina</taxon>
        <taxon>Leotiomycetes</taxon>
        <taxon>Helotiales</taxon>
        <taxon>Hyphodiscaceae</taxon>
        <taxon>Hyphodiscus</taxon>
    </lineage>
</organism>
<dbReference type="PANTHER" id="PTHR34309:SF1">
    <property type="entry name" value="PROTEIN GLCG"/>
    <property type="match status" value="1"/>
</dbReference>
<sequence length="147" mass="14865">MSLITQSSESLTLEGAKIAIAAAEAKARDMGLGMNIAVVDASTHLLHFSRMPGAKITSISIALDKAFTAAGHGQGTHLYKDVVWPGGAAFGFITFGGGLPIFNAKGALVGGIGASTGTPAEDQQVVQAGVDALNKVFKEGGALKAKL</sequence>
<dbReference type="PANTHER" id="PTHR34309">
    <property type="entry name" value="SLR1406 PROTEIN"/>
    <property type="match status" value="1"/>
</dbReference>
<evidence type="ECO:0000313" key="1">
    <source>
        <dbReference type="EMBL" id="KAG0650105.1"/>
    </source>
</evidence>
<dbReference type="InterPro" id="IPR005624">
    <property type="entry name" value="PduO/GlcC-like"/>
</dbReference>
<accession>A0A9P6VLB1</accession>
<dbReference type="InterPro" id="IPR038084">
    <property type="entry name" value="PduO/GlcC-like_sf"/>
</dbReference>
<dbReference type="OrthoDB" id="2276076at2759"/>
<dbReference type="AlphaFoldDB" id="A0A9P6VLB1"/>
<comment type="caution">
    <text evidence="1">The sequence shown here is derived from an EMBL/GenBank/DDBJ whole genome shotgun (WGS) entry which is preliminary data.</text>
</comment>
<dbReference type="Gene3D" id="3.30.450.150">
    <property type="entry name" value="Haem-degrading domain"/>
    <property type="match status" value="1"/>
</dbReference>
<reference evidence="1" key="1">
    <citation type="submission" date="2019-07" db="EMBL/GenBank/DDBJ databases">
        <title>Hyphodiscus hymeniophilus genome sequencing and assembly.</title>
        <authorList>
            <person name="Kramer G."/>
            <person name="Nodwell J."/>
        </authorList>
    </citation>
    <scope>NUCLEOTIDE SEQUENCE</scope>
    <source>
        <strain evidence="1">ATCC 34498</strain>
    </source>
</reference>